<evidence type="ECO:0000256" key="4">
    <source>
        <dbReference type="ARBA" id="ARBA00023136"/>
    </source>
</evidence>
<dbReference type="OrthoDB" id="9787902at2"/>
<dbReference type="PROSITE" id="PS51257">
    <property type="entry name" value="PROKAR_LIPOPROTEIN"/>
    <property type="match status" value="1"/>
</dbReference>
<evidence type="ECO:0000256" key="2">
    <source>
        <dbReference type="ARBA" id="ARBA00022448"/>
    </source>
</evidence>
<reference evidence="8 9" key="1">
    <citation type="submission" date="2016-10" db="EMBL/GenBank/DDBJ databases">
        <authorList>
            <person name="de Groot N.N."/>
        </authorList>
    </citation>
    <scope>NUCLEOTIDE SEQUENCE [LARGE SCALE GENOMIC DNA]</scope>
    <source>
        <strain evidence="8 9">CCM7597</strain>
    </source>
</reference>
<keyword evidence="9" id="KW-1185">Reference proteome</keyword>
<evidence type="ECO:0000259" key="7">
    <source>
        <dbReference type="Pfam" id="PF04069"/>
    </source>
</evidence>
<feature type="domain" description="ABC-type glycine betaine transport system substrate-binding" evidence="7">
    <location>
        <begin position="208"/>
        <end position="309"/>
    </location>
</feature>
<protein>
    <submittedName>
        <fullName evidence="8">Glycine betaine/proline transport system substrate-binding protein</fullName>
    </submittedName>
</protein>
<organism evidence="8 9">
    <name type="scientific">Thalassobacillus cyri</name>
    <dbReference type="NCBI Taxonomy" id="571932"/>
    <lineage>
        <taxon>Bacteria</taxon>
        <taxon>Bacillati</taxon>
        <taxon>Bacillota</taxon>
        <taxon>Bacilli</taxon>
        <taxon>Bacillales</taxon>
        <taxon>Bacillaceae</taxon>
        <taxon>Thalassobacillus</taxon>
    </lineage>
</organism>
<dbReference type="Gene3D" id="3.10.105.10">
    <property type="entry name" value="Dipeptide-binding Protein, Domain 3"/>
    <property type="match status" value="1"/>
</dbReference>
<dbReference type="EMBL" id="FNQR01000016">
    <property type="protein sequence ID" value="SEB09455.1"/>
    <property type="molecule type" value="Genomic_DNA"/>
</dbReference>
<feature type="chain" id="PRO_5038872163" evidence="6">
    <location>
        <begin position="22"/>
        <end position="312"/>
    </location>
</feature>
<evidence type="ECO:0000313" key="9">
    <source>
        <dbReference type="Proteomes" id="UP000198584"/>
    </source>
</evidence>
<dbReference type="GO" id="GO:0031460">
    <property type="term" value="P:glycine betaine transport"/>
    <property type="evidence" value="ECO:0007669"/>
    <property type="project" value="TreeGrafter"/>
</dbReference>
<dbReference type="SUPFAM" id="SSF53850">
    <property type="entry name" value="Periplasmic binding protein-like II"/>
    <property type="match status" value="2"/>
</dbReference>
<evidence type="ECO:0000313" key="8">
    <source>
        <dbReference type="EMBL" id="SEB09455.1"/>
    </source>
</evidence>
<dbReference type="AlphaFoldDB" id="A0A1H4GIM4"/>
<evidence type="ECO:0000256" key="3">
    <source>
        <dbReference type="ARBA" id="ARBA00022475"/>
    </source>
</evidence>
<dbReference type="GO" id="GO:0015226">
    <property type="term" value="F:carnitine transmembrane transporter activity"/>
    <property type="evidence" value="ECO:0007669"/>
    <property type="project" value="TreeGrafter"/>
</dbReference>
<dbReference type="Gene3D" id="3.40.190.100">
    <property type="entry name" value="Glycine betaine-binding periplasmic protein, domain 2"/>
    <property type="match status" value="1"/>
</dbReference>
<dbReference type="GO" id="GO:0005275">
    <property type="term" value="F:amine transmembrane transporter activity"/>
    <property type="evidence" value="ECO:0007669"/>
    <property type="project" value="TreeGrafter"/>
</dbReference>
<keyword evidence="4" id="KW-0472">Membrane</keyword>
<keyword evidence="2" id="KW-0813">Transport</keyword>
<dbReference type="Proteomes" id="UP000198584">
    <property type="component" value="Unassembled WGS sequence"/>
</dbReference>
<keyword evidence="6" id="KW-0732">Signal</keyword>
<dbReference type="STRING" id="571932.SAMN05421743_11653"/>
<feature type="domain" description="ABC-type glycine betaine transport system substrate-binding" evidence="7">
    <location>
        <begin position="48"/>
        <end position="189"/>
    </location>
</feature>
<evidence type="ECO:0000256" key="1">
    <source>
        <dbReference type="ARBA" id="ARBA00004236"/>
    </source>
</evidence>
<feature type="region of interest" description="Disordered" evidence="5">
    <location>
        <begin position="25"/>
        <end position="49"/>
    </location>
</feature>
<sequence>MFNVNWKRLGMVAGLSLSLVAAGCGSGEEESGSSNEGNNGDSGAPNYSEEMDYTITGIEAGAGVVSSAQSAVEEYDSLNGWEVSTSSSGAMAQELTSAYENEEPIVVTGWTPHWKFAKFELKYLEDPKEVFGGEEEIKTMVRKGLEEDMPNAHKILDQFEWETGDMEKVMLEISEEGSSPEEAAKNWVESNSDKVEAWTKGAEKVDGKEIELVYVNWDSEIASTNVIGHVLQQQGFDVTMTALDNGPMWESVASGEADGMVAAWLPGTHGSQYEDHKDDLVDLGANLTGAKIGLVVPKYMDVDSIEDLQPAE</sequence>
<evidence type="ECO:0000256" key="5">
    <source>
        <dbReference type="SAM" id="MobiDB-lite"/>
    </source>
</evidence>
<gene>
    <name evidence="8" type="ORF">SAMN05421743_11653</name>
</gene>
<feature type="compositionally biased region" description="Low complexity" evidence="5">
    <location>
        <begin position="32"/>
        <end position="43"/>
    </location>
</feature>
<accession>A0A1H4GIM4</accession>
<dbReference type="Pfam" id="PF04069">
    <property type="entry name" value="OpuAC"/>
    <property type="match status" value="2"/>
</dbReference>
<comment type="subcellular location">
    <subcellularLocation>
        <location evidence="1">Cell membrane</location>
    </subcellularLocation>
</comment>
<dbReference type="PANTHER" id="PTHR47737:SF1">
    <property type="entry name" value="GLYCINE BETAINE_PROLINE BETAINE TRANSPORT SYSTEM PERMEASE PROTEIN PROW"/>
    <property type="match status" value="1"/>
</dbReference>
<feature type="signal peptide" evidence="6">
    <location>
        <begin position="1"/>
        <end position="21"/>
    </location>
</feature>
<proteinExistence type="predicted"/>
<name>A0A1H4GIM4_9BACI</name>
<keyword evidence="3" id="KW-1003">Cell membrane</keyword>
<dbReference type="InterPro" id="IPR007210">
    <property type="entry name" value="ABC_Gly_betaine_transp_sub-bd"/>
</dbReference>
<dbReference type="PANTHER" id="PTHR47737">
    <property type="entry name" value="GLYCINE BETAINE/PROLINE BETAINE TRANSPORT SYSTEM PERMEASE PROTEIN PROW"/>
    <property type="match status" value="1"/>
</dbReference>
<dbReference type="RefSeq" id="WP_093046084.1">
    <property type="nucleotide sequence ID" value="NZ_FNQR01000016.1"/>
</dbReference>
<dbReference type="GO" id="GO:0043190">
    <property type="term" value="C:ATP-binding cassette (ABC) transporter complex"/>
    <property type="evidence" value="ECO:0007669"/>
    <property type="project" value="InterPro"/>
</dbReference>
<dbReference type="GO" id="GO:0015871">
    <property type="term" value="P:choline transport"/>
    <property type="evidence" value="ECO:0007669"/>
    <property type="project" value="TreeGrafter"/>
</dbReference>
<evidence type="ECO:0000256" key="6">
    <source>
        <dbReference type="SAM" id="SignalP"/>
    </source>
</evidence>